<feature type="chain" id="PRO_5037163148" description="Type II secretion system protein N" evidence="11">
    <location>
        <begin position="25"/>
        <end position="225"/>
    </location>
</feature>
<keyword evidence="4" id="KW-0813">Transport</keyword>
<dbReference type="AlphaFoldDB" id="A0A935JZN5"/>
<feature type="signal peptide" evidence="11">
    <location>
        <begin position="1"/>
        <end position="24"/>
    </location>
</feature>
<evidence type="ECO:0000313" key="13">
    <source>
        <dbReference type="Proteomes" id="UP000739411"/>
    </source>
</evidence>
<evidence type="ECO:0000256" key="10">
    <source>
        <dbReference type="ARBA" id="ARBA00030772"/>
    </source>
</evidence>
<comment type="caution">
    <text evidence="12">The sequence shown here is derived from an EMBL/GenBank/DDBJ whole genome shotgun (WGS) entry which is preliminary data.</text>
</comment>
<evidence type="ECO:0000256" key="9">
    <source>
        <dbReference type="ARBA" id="ARBA00023136"/>
    </source>
</evidence>
<sequence>MKSILRFCTLLFCSLLVAMISAPAALLAGVVSHFSQQRITLADADGFWWRGSAWVSVSQPGQSALTMPGRLQWEFEPEGPGFRISGSPWLSTPFSAQWRGKLQLSPGQAQLPASALQQLGPPFTLVRPGGLLNLSWQNAEQMVIEWRAASSSLSPLPQLGDYRISVQPGRLQLSTLRGPLQLSGEVVSGLPFNGTARSDPEAAEKLAGLLNILGPTSNGITTLRF</sequence>
<dbReference type="Proteomes" id="UP000739411">
    <property type="component" value="Unassembled WGS sequence"/>
</dbReference>
<evidence type="ECO:0000256" key="1">
    <source>
        <dbReference type="ARBA" id="ARBA00004533"/>
    </source>
</evidence>
<evidence type="ECO:0000256" key="11">
    <source>
        <dbReference type="SAM" id="SignalP"/>
    </source>
</evidence>
<dbReference type="GO" id="GO:0005886">
    <property type="term" value="C:plasma membrane"/>
    <property type="evidence" value="ECO:0007669"/>
    <property type="project" value="UniProtKB-SubCell"/>
</dbReference>
<name>A0A935JZN5_9RHOO</name>
<evidence type="ECO:0000256" key="3">
    <source>
        <dbReference type="ARBA" id="ARBA00021563"/>
    </source>
</evidence>
<protein>
    <recommendedName>
        <fullName evidence="3">Type II secretion system protein N</fullName>
    </recommendedName>
    <alternativeName>
        <fullName evidence="10">General secretion pathway protein N</fullName>
    </alternativeName>
</protein>
<keyword evidence="7" id="KW-0812">Transmembrane</keyword>
<dbReference type="Pfam" id="PF01203">
    <property type="entry name" value="T2SSN"/>
    <property type="match status" value="1"/>
</dbReference>
<keyword evidence="5" id="KW-1003">Cell membrane</keyword>
<keyword evidence="6" id="KW-0997">Cell inner membrane</keyword>
<organism evidence="12 13">
    <name type="scientific">Candidatus Dechloromonas phosphorivorans</name>
    <dbReference type="NCBI Taxonomy" id="2899244"/>
    <lineage>
        <taxon>Bacteria</taxon>
        <taxon>Pseudomonadati</taxon>
        <taxon>Pseudomonadota</taxon>
        <taxon>Betaproteobacteria</taxon>
        <taxon>Rhodocyclales</taxon>
        <taxon>Azonexaceae</taxon>
        <taxon>Dechloromonas</taxon>
    </lineage>
</organism>
<keyword evidence="9" id="KW-0472">Membrane</keyword>
<dbReference type="EMBL" id="JADJMS010000047">
    <property type="protein sequence ID" value="MBK7416956.1"/>
    <property type="molecule type" value="Genomic_DNA"/>
</dbReference>
<evidence type="ECO:0000256" key="7">
    <source>
        <dbReference type="ARBA" id="ARBA00022692"/>
    </source>
</evidence>
<dbReference type="InterPro" id="IPR022792">
    <property type="entry name" value="T2SS_protein-GspN"/>
</dbReference>
<evidence type="ECO:0000256" key="5">
    <source>
        <dbReference type="ARBA" id="ARBA00022475"/>
    </source>
</evidence>
<evidence type="ECO:0000256" key="4">
    <source>
        <dbReference type="ARBA" id="ARBA00022448"/>
    </source>
</evidence>
<evidence type="ECO:0000256" key="6">
    <source>
        <dbReference type="ARBA" id="ARBA00022519"/>
    </source>
</evidence>
<keyword evidence="11" id="KW-0732">Signal</keyword>
<dbReference type="GO" id="GO:0015628">
    <property type="term" value="P:protein secretion by the type II secretion system"/>
    <property type="evidence" value="ECO:0007669"/>
    <property type="project" value="InterPro"/>
</dbReference>
<proteinExistence type="inferred from homology"/>
<evidence type="ECO:0000313" key="12">
    <source>
        <dbReference type="EMBL" id="MBK7416956.1"/>
    </source>
</evidence>
<reference evidence="12 13" key="1">
    <citation type="submission" date="2020-10" db="EMBL/GenBank/DDBJ databases">
        <title>Connecting structure to function with the recovery of over 1000 high-quality activated sludge metagenome-assembled genomes encoding full-length rRNA genes using long-read sequencing.</title>
        <authorList>
            <person name="Singleton C.M."/>
            <person name="Petriglieri F."/>
            <person name="Kristensen J.M."/>
            <person name="Kirkegaard R.H."/>
            <person name="Michaelsen T.Y."/>
            <person name="Andersen M.H."/>
            <person name="Karst S.M."/>
            <person name="Dueholm M.S."/>
            <person name="Nielsen P.H."/>
            <person name="Albertsen M."/>
        </authorList>
    </citation>
    <scope>NUCLEOTIDE SEQUENCE [LARGE SCALE GENOMIC DNA]</scope>
    <source>
        <strain evidence="12">EsbW_18-Q3-R4-48_BATAC.463</strain>
    </source>
</reference>
<accession>A0A935JZN5</accession>
<comment type="subcellular location">
    <subcellularLocation>
        <location evidence="1">Cell inner membrane</location>
    </subcellularLocation>
</comment>
<evidence type="ECO:0000256" key="8">
    <source>
        <dbReference type="ARBA" id="ARBA00022927"/>
    </source>
</evidence>
<gene>
    <name evidence="12" type="primary">gspN</name>
    <name evidence="12" type="ORF">IPJ38_19505</name>
</gene>
<evidence type="ECO:0000256" key="2">
    <source>
        <dbReference type="ARBA" id="ARBA00007208"/>
    </source>
</evidence>
<comment type="similarity">
    <text evidence="2">Belongs to the GSP N family.</text>
</comment>
<keyword evidence="8" id="KW-0653">Protein transport</keyword>
<dbReference type="GO" id="GO:0015627">
    <property type="term" value="C:type II protein secretion system complex"/>
    <property type="evidence" value="ECO:0007669"/>
    <property type="project" value="InterPro"/>
</dbReference>